<evidence type="ECO:0000313" key="1">
    <source>
        <dbReference type="EMBL" id="QHT23329.1"/>
    </source>
</evidence>
<accession>A0A6C0E4X7</accession>
<organism evidence="1">
    <name type="scientific">viral metagenome</name>
    <dbReference type="NCBI Taxonomy" id="1070528"/>
    <lineage>
        <taxon>unclassified sequences</taxon>
        <taxon>metagenomes</taxon>
        <taxon>organismal metagenomes</taxon>
    </lineage>
</organism>
<reference evidence="1" key="1">
    <citation type="journal article" date="2020" name="Nature">
        <title>Giant virus diversity and host interactions through global metagenomics.</title>
        <authorList>
            <person name="Schulz F."/>
            <person name="Roux S."/>
            <person name="Paez-Espino D."/>
            <person name="Jungbluth S."/>
            <person name="Walsh D.A."/>
            <person name="Denef V.J."/>
            <person name="McMahon K.D."/>
            <person name="Konstantinidis K.T."/>
            <person name="Eloe-Fadrosh E.A."/>
            <person name="Kyrpides N.C."/>
            <person name="Woyke T."/>
        </authorList>
    </citation>
    <scope>NUCLEOTIDE SEQUENCE</scope>
    <source>
        <strain evidence="1">GVMAG-M-3300023179-116</strain>
    </source>
</reference>
<sequence>MKIIIKNNHRLLVKDDGPEVNIEDGDVVEYNGVYYNYTKNEIYDVFEKETKFVGIVLTQRSREDIIQGIYIKPIYIWSIINGEWLKINDYKPPDTKYFLYPHLLMLPETDYHYKPLYFLHTCRNVQLSDFTIITKEFSLGKTHDHFTSSMV</sequence>
<dbReference type="EMBL" id="MN739730">
    <property type="protein sequence ID" value="QHT23329.1"/>
    <property type="molecule type" value="Genomic_DNA"/>
</dbReference>
<dbReference type="AlphaFoldDB" id="A0A6C0E4X7"/>
<proteinExistence type="predicted"/>
<protein>
    <submittedName>
        <fullName evidence="1">Uncharacterized protein</fullName>
    </submittedName>
</protein>
<name>A0A6C0E4X7_9ZZZZ</name>